<dbReference type="Ensembl" id="ENSSSCT00015059956.1">
    <property type="protein sequence ID" value="ENSSSCP00015024137.1"/>
    <property type="gene ID" value="ENSSSCG00015044845.1"/>
</dbReference>
<dbReference type="Pfam" id="PF00520">
    <property type="entry name" value="Ion_trans"/>
    <property type="match status" value="1"/>
</dbReference>
<keyword evidence="3 5" id="KW-1133">Transmembrane helix</keyword>
<evidence type="ECO:0000256" key="2">
    <source>
        <dbReference type="ARBA" id="ARBA00022692"/>
    </source>
</evidence>
<dbReference type="GO" id="GO:0016020">
    <property type="term" value="C:membrane"/>
    <property type="evidence" value="ECO:0007669"/>
    <property type="project" value="UniProtKB-SubCell"/>
</dbReference>
<dbReference type="Gene3D" id="1.20.120.350">
    <property type="entry name" value="Voltage-gated potassium channels. Chain C"/>
    <property type="match status" value="1"/>
</dbReference>
<evidence type="ECO:0000259" key="6">
    <source>
        <dbReference type="Pfam" id="PF00520"/>
    </source>
</evidence>
<evidence type="ECO:0000256" key="4">
    <source>
        <dbReference type="ARBA" id="ARBA00023136"/>
    </source>
</evidence>
<keyword evidence="4 5" id="KW-0472">Membrane</keyword>
<comment type="subcellular location">
    <subcellularLocation>
        <location evidence="1">Membrane</location>
        <topology evidence="1">Multi-pass membrane protein</topology>
    </subcellularLocation>
</comment>
<dbReference type="AlphaFoldDB" id="A0A8D1RYC4"/>
<keyword evidence="2 5" id="KW-0812">Transmembrane</keyword>
<feature type="transmembrane region" description="Helical" evidence="5">
    <location>
        <begin position="21"/>
        <end position="43"/>
    </location>
</feature>
<evidence type="ECO:0000256" key="1">
    <source>
        <dbReference type="ARBA" id="ARBA00004141"/>
    </source>
</evidence>
<sequence>AAGFPRKWVEGAQIRPYFSDIFNFLDAAVIVVTLLVDIVYIFYDFKSLKDISKLTFFFRPLRLIILLRVFHLVHQKKHLEILARRLSLGNSVGLMVTVLDTLRC</sequence>
<evidence type="ECO:0000313" key="8">
    <source>
        <dbReference type="Proteomes" id="UP000694724"/>
    </source>
</evidence>
<organism evidence="7 8">
    <name type="scientific">Sus scrofa</name>
    <name type="common">Pig</name>
    <dbReference type="NCBI Taxonomy" id="9823"/>
    <lineage>
        <taxon>Eukaryota</taxon>
        <taxon>Metazoa</taxon>
        <taxon>Chordata</taxon>
        <taxon>Craniata</taxon>
        <taxon>Vertebrata</taxon>
        <taxon>Euteleostomi</taxon>
        <taxon>Mammalia</taxon>
        <taxon>Eutheria</taxon>
        <taxon>Laurasiatheria</taxon>
        <taxon>Artiodactyla</taxon>
        <taxon>Suina</taxon>
        <taxon>Suidae</taxon>
        <taxon>Sus</taxon>
    </lineage>
</organism>
<dbReference type="Proteomes" id="UP000694724">
    <property type="component" value="Unplaced"/>
</dbReference>
<reference evidence="7" key="1">
    <citation type="submission" date="2025-05" db="UniProtKB">
        <authorList>
            <consortium name="Ensembl"/>
        </authorList>
    </citation>
    <scope>IDENTIFICATION</scope>
</reference>
<name>A0A8D1RYC4_PIG</name>
<evidence type="ECO:0000256" key="3">
    <source>
        <dbReference type="ARBA" id="ARBA00022989"/>
    </source>
</evidence>
<evidence type="ECO:0000313" key="7">
    <source>
        <dbReference type="Ensembl" id="ENSSSCP00055039713.1"/>
    </source>
</evidence>
<dbReference type="InterPro" id="IPR005821">
    <property type="entry name" value="Ion_trans_dom"/>
</dbReference>
<accession>A0A8D1RYC4</accession>
<dbReference type="GO" id="GO:0005216">
    <property type="term" value="F:monoatomic ion channel activity"/>
    <property type="evidence" value="ECO:0007669"/>
    <property type="project" value="InterPro"/>
</dbReference>
<feature type="domain" description="Ion transport" evidence="6">
    <location>
        <begin position="15"/>
        <end position="98"/>
    </location>
</feature>
<protein>
    <recommendedName>
        <fullName evidence="6">Ion transport domain-containing protein</fullName>
    </recommendedName>
</protein>
<evidence type="ECO:0000256" key="5">
    <source>
        <dbReference type="SAM" id="Phobius"/>
    </source>
</evidence>
<dbReference type="Proteomes" id="UP000694726">
    <property type="component" value="Unplaced"/>
</dbReference>
<dbReference type="InterPro" id="IPR027359">
    <property type="entry name" value="Volt_channel_dom_sf"/>
</dbReference>
<dbReference type="Ensembl" id="ENSSSCT00055049692.1">
    <property type="protein sequence ID" value="ENSSSCP00055039713.1"/>
    <property type="gene ID" value="ENSSSCG00055025138.1"/>
</dbReference>
<proteinExistence type="predicted"/>